<name>A0AC61NR68_9BACT</name>
<proteinExistence type="predicted"/>
<gene>
    <name evidence="1" type="ORF">K4L44_03520</name>
</gene>
<organism evidence="1 2">
    <name type="scientific">Halosquirtibacter laminarini</name>
    <dbReference type="NCBI Taxonomy" id="3374600"/>
    <lineage>
        <taxon>Bacteria</taxon>
        <taxon>Pseudomonadati</taxon>
        <taxon>Bacteroidota</taxon>
        <taxon>Bacteroidia</taxon>
        <taxon>Marinilabiliales</taxon>
        <taxon>Prolixibacteraceae</taxon>
        <taxon>Halosquirtibacter</taxon>
    </lineage>
</organism>
<keyword evidence="2" id="KW-1185">Reference proteome</keyword>
<dbReference type="Proteomes" id="UP000826212">
    <property type="component" value="Chromosome"/>
</dbReference>
<evidence type="ECO:0000313" key="1">
    <source>
        <dbReference type="EMBL" id="QZE14919.1"/>
    </source>
</evidence>
<protein>
    <submittedName>
        <fullName evidence="1">GNAT family N-acetyltransferase</fullName>
        <ecNumber evidence="1">2.3.1.-</ecNumber>
    </submittedName>
</protein>
<reference evidence="1" key="1">
    <citation type="submission" date="2021-08" db="EMBL/GenBank/DDBJ databases">
        <title>Novel anaerobic bacterium isolated from sea squirt in East Sea, Republic of Korea.</title>
        <authorList>
            <person name="Nguyen T.H."/>
            <person name="Li Z."/>
            <person name="Lee Y.-J."/>
            <person name="Ko J."/>
            <person name="Kim S.-G."/>
        </authorList>
    </citation>
    <scope>NUCLEOTIDE SEQUENCE</scope>
    <source>
        <strain evidence="1">KCTC 25031</strain>
    </source>
</reference>
<evidence type="ECO:0000313" key="2">
    <source>
        <dbReference type="Proteomes" id="UP000826212"/>
    </source>
</evidence>
<keyword evidence="1" id="KW-0012">Acyltransferase</keyword>
<dbReference type="EMBL" id="CP081303">
    <property type="protein sequence ID" value="QZE14919.1"/>
    <property type="molecule type" value="Genomic_DNA"/>
</dbReference>
<keyword evidence="1" id="KW-0808">Transferase</keyword>
<dbReference type="EC" id="2.3.1.-" evidence="1"/>
<sequence length="150" mass="17274">MDATYTWKQLDALETEEWFTMFQLRQEIFVVEQNCPYLDLDEEDRTSFHLLVQSSDTGAAVLATLRVFVGDHGVWHIGRVATSEKCRGKGVARHMMEESLAFIQSKGGREIEISAQSYLEKFYCSLDFVKSSDEYLLDGLPHIDMHWTIS</sequence>
<accession>A0AC61NR68</accession>